<proteinExistence type="predicted"/>
<keyword evidence="2" id="KW-1185">Reference proteome</keyword>
<name>A0ABQ8L4M0_LABRO</name>
<protein>
    <submittedName>
        <fullName evidence="1">ORF V: Enzymatic polyprotein</fullName>
    </submittedName>
</protein>
<dbReference type="InterPro" id="IPR052055">
    <property type="entry name" value="Hepadnavirus_pol/RT"/>
</dbReference>
<dbReference type="InterPro" id="IPR043502">
    <property type="entry name" value="DNA/RNA_pol_sf"/>
</dbReference>
<organism evidence="1 2">
    <name type="scientific">Labeo rohita</name>
    <name type="common">Indian major carp</name>
    <name type="synonym">Cyprinus rohita</name>
    <dbReference type="NCBI Taxonomy" id="84645"/>
    <lineage>
        <taxon>Eukaryota</taxon>
        <taxon>Metazoa</taxon>
        <taxon>Chordata</taxon>
        <taxon>Craniata</taxon>
        <taxon>Vertebrata</taxon>
        <taxon>Euteleostomi</taxon>
        <taxon>Actinopterygii</taxon>
        <taxon>Neopterygii</taxon>
        <taxon>Teleostei</taxon>
        <taxon>Ostariophysi</taxon>
        <taxon>Cypriniformes</taxon>
        <taxon>Cyprinidae</taxon>
        <taxon>Labeoninae</taxon>
        <taxon>Labeonini</taxon>
        <taxon>Labeo</taxon>
    </lineage>
</organism>
<evidence type="ECO:0000313" key="2">
    <source>
        <dbReference type="Proteomes" id="UP000830375"/>
    </source>
</evidence>
<dbReference type="EMBL" id="JACTAM010002148">
    <property type="protein sequence ID" value="KAI2645714.1"/>
    <property type="molecule type" value="Genomic_DNA"/>
</dbReference>
<gene>
    <name evidence="1" type="ORF">H4Q32_025018</name>
</gene>
<reference evidence="1 2" key="1">
    <citation type="submission" date="2022-01" db="EMBL/GenBank/DDBJ databases">
        <title>A high-quality chromosome-level genome assembly of rohu carp, Labeo rohita.</title>
        <authorList>
            <person name="Arick M.A. II"/>
            <person name="Hsu C.-Y."/>
            <person name="Magbanua Z."/>
            <person name="Pechanova O."/>
            <person name="Grover C."/>
            <person name="Miller E."/>
            <person name="Thrash A."/>
            <person name="Ezzel L."/>
            <person name="Alam S."/>
            <person name="Benzie J."/>
            <person name="Hamilton M."/>
            <person name="Karsi A."/>
            <person name="Lawrence M.L."/>
            <person name="Peterson D.G."/>
        </authorList>
    </citation>
    <scope>NUCLEOTIDE SEQUENCE [LARGE SCALE GENOMIC DNA]</scope>
    <source>
        <strain evidence="2">BAU-BD-2019</strain>
        <tissue evidence="1">Blood</tissue>
    </source>
</reference>
<dbReference type="PANTHER" id="PTHR33050:SF7">
    <property type="entry name" value="RIBONUCLEASE H"/>
    <property type="match status" value="1"/>
</dbReference>
<dbReference type="Proteomes" id="UP000830375">
    <property type="component" value="Unassembled WGS sequence"/>
</dbReference>
<comment type="caution">
    <text evidence="1">The sequence shown here is derived from an EMBL/GenBank/DDBJ whole genome shotgun (WGS) entry which is preliminary data.</text>
</comment>
<evidence type="ECO:0000313" key="1">
    <source>
        <dbReference type="EMBL" id="KAI2645714.1"/>
    </source>
</evidence>
<dbReference type="PANTHER" id="PTHR33050">
    <property type="entry name" value="REVERSE TRANSCRIPTASE DOMAIN-CONTAINING PROTEIN"/>
    <property type="match status" value="1"/>
</dbReference>
<dbReference type="CDD" id="cd09275">
    <property type="entry name" value="RNase_HI_RT_DIRS1"/>
    <property type="match status" value="1"/>
</dbReference>
<dbReference type="SUPFAM" id="SSF56672">
    <property type="entry name" value="DNA/RNA polymerases"/>
    <property type="match status" value="1"/>
</dbReference>
<sequence>MRARLCQERIRDLMSALDTFSLGRPVVLKEYQRLLGRMAAAATVCHLGLLYMCPLQIWLRTHVPKKAWRIVVTRKCLNALEPWWEPDLYHRGVQLGLVTWRKVVTTDVSTVGWGAHCDGVPASGRWTESERTWHINRLELRVVFLALQSFITQVQGHHVLIRTDNMSVVSYINCQGGVRSRALHEQAAHLLLWADCHLLFIRAAHVPGCLNSGATYAVEEWNPSRGMETEPQDGGTDLGSVREGRGGFVCDKGERTLPSVLLSILPQVLHKLREERVLVLLIAPYWLNRPWFPDLLELLAAPPWPFPLRRDLLSQAGGSIWHPNPEWWKLHVWLVCGNW</sequence>
<accession>A0ABQ8L4M0</accession>